<dbReference type="GO" id="GO:0005886">
    <property type="term" value="C:plasma membrane"/>
    <property type="evidence" value="ECO:0007669"/>
    <property type="project" value="TreeGrafter"/>
</dbReference>
<dbReference type="EMBL" id="CP015756">
    <property type="protein sequence ID" value="APC39495.1"/>
    <property type="molecule type" value="Genomic_DNA"/>
</dbReference>
<accession>A0A1J0GDW0</accession>
<dbReference type="OrthoDB" id="9782395at2"/>
<evidence type="ECO:0000313" key="4">
    <source>
        <dbReference type="Proteomes" id="UP000182569"/>
    </source>
</evidence>
<dbReference type="RefSeq" id="WP_071611788.1">
    <property type="nucleotide sequence ID" value="NZ_CP015756.1"/>
</dbReference>
<feature type="domain" description="DUF218" evidence="2">
    <location>
        <begin position="108"/>
        <end position="240"/>
    </location>
</feature>
<proteinExistence type="predicted"/>
<feature type="transmembrane region" description="Helical" evidence="1">
    <location>
        <begin position="76"/>
        <end position="96"/>
    </location>
</feature>
<protein>
    <recommendedName>
        <fullName evidence="2">DUF218 domain-containing protein</fullName>
    </recommendedName>
</protein>
<gene>
    <name evidence="3" type="ORF">A7L45_05160</name>
</gene>
<evidence type="ECO:0000313" key="3">
    <source>
        <dbReference type="EMBL" id="APC39495.1"/>
    </source>
</evidence>
<dbReference type="PANTHER" id="PTHR30336:SF4">
    <property type="entry name" value="ENVELOPE BIOGENESIS FACTOR ELYC"/>
    <property type="match status" value="1"/>
</dbReference>
<dbReference type="PANTHER" id="PTHR30336">
    <property type="entry name" value="INNER MEMBRANE PROTEIN, PROBABLE PERMEASE"/>
    <property type="match status" value="1"/>
</dbReference>
<feature type="transmembrane region" description="Helical" evidence="1">
    <location>
        <begin position="15"/>
        <end position="34"/>
    </location>
</feature>
<evidence type="ECO:0000256" key="1">
    <source>
        <dbReference type="SAM" id="Phobius"/>
    </source>
</evidence>
<dbReference type="AlphaFoldDB" id="A0A1J0GDW0"/>
<keyword evidence="4" id="KW-1185">Reference proteome</keyword>
<organism evidence="3 4">
    <name type="scientific">Clostridium estertheticum subsp. estertheticum</name>
    <dbReference type="NCBI Taxonomy" id="1552"/>
    <lineage>
        <taxon>Bacteria</taxon>
        <taxon>Bacillati</taxon>
        <taxon>Bacillota</taxon>
        <taxon>Clostridia</taxon>
        <taxon>Eubacteriales</taxon>
        <taxon>Clostridiaceae</taxon>
        <taxon>Clostridium</taxon>
    </lineage>
</organism>
<sequence length="262" mass="29623">MPIGRLGRLIKTKGYIYIILGILCEIYYIGTIIFGGIVTFAWFYLGVGIVLITLGLKEKKNKKKYMLIRPGKIKNMVKICFLLALVSVVIIEGLIIQSAVSKHKEKSDYLMILGAGIRGEVPSTALFQRLYASLKYIEINPNVKIVVSGGRGSGESITEAEAMKRFLMKHGVSENNIIKEERSTNTFENMKFTTQILKKLDKKENIEVTVVTNNFHMFRAKFLAQRQGLKVYGYPAPLHPMLVPTCFAREYLAVINSFIFDK</sequence>
<dbReference type="CDD" id="cd06259">
    <property type="entry name" value="YdcF-like"/>
    <property type="match status" value="1"/>
</dbReference>
<dbReference type="GO" id="GO:0043164">
    <property type="term" value="P:Gram-negative-bacterium-type cell wall biogenesis"/>
    <property type="evidence" value="ECO:0007669"/>
    <property type="project" value="TreeGrafter"/>
</dbReference>
<dbReference type="STRING" id="1552.A7L45_05160"/>
<feature type="transmembrane region" description="Helical" evidence="1">
    <location>
        <begin position="40"/>
        <end position="56"/>
    </location>
</feature>
<dbReference type="InterPro" id="IPR051599">
    <property type="entry name" value="Cell_Envelope_Assoc"/>
</dbReference>
<keyword evidence="1" id="KW-0812">Transmembrane</keyword>
<dbReference type="Proteomes" id="UP000182569">
    <property type="component" value="Chromosome"/>
</dbReference>
<name>A0A1J0GDW0_9CLOT</name>
<dbReference type="GO" id="GO:0000270">
    <property type="term" value="P:peptidoglycan metabolic process"/>
    <property type="evidence" value="ECO:0007669"/>
    <property type="project" value="TreeGrafter"/>
</dbReference>
<dbReference type="InterPro" id="IPR014729">
    <property type="entry name" value="Rossmann-like_a/b/a_fold"/>
</dbReference>
<keyword evidence="1" id="KW-1133">Transmembrane helix</keyword>
<dbReference type="Gene3D" id="3.40.50.620">
    <property type="entry name" value="HUPs"/>
    <property type="match status" value="1"/>
</dbReference>
<reference evidence="4" key="1">
    <citation type="journal article" date="2016" name="Front. Microbiol.">
        <title>Complete Genome Sequence of Clostridium estertheticum DSM 8809, a Microbe Identified in Spoiled Vacuum Packed Beef.</title>
        <authorList>
            <person name="Yu Z."/>
            <person name="Gunn L."/>
            <person name="Brennan E."/>
            <person name="Reid R."/>
            <person name="Wall P.G."/>
            <person name="Gaora O.P."/>
            <person name="Hurley D."/>
            <person name="Bolton D."/>
            <person name="Fanning S."/>
        </authorList>
    </citation>
    <scope>NUCLEOTIDE SEQUENCE [LARGE SCALE GENOMIC DNA]</scope>
    <source>
        <strain evidence="4">DSM 8809</strain>
    </source>
</reference>
<dbReference type="KEGG" id="ceu:A7L45_05160"/>
<keyword evidence="1" id="KW-0472">Membrane</keyword>
<evidence type="ECO:0000259" key="2">
    <source>
        <dbReference type="Pfam" id="PF02698"/>
    </source>
</evidence>
<dbReference type="Pfam" id="PF02698">
    <property type="entry name" value="DUF218"/>
    <property type="match status" value="1"/>
</dbReference>
<dbReference type="InterPro" id="IPR003848">
    <property type="entry name" value="DUF218"/>
</dbReference>